<accession>A0A5J9T2J7</accession>
<keyword evidence="2" id="KW-0472">Membrane</keyword>
<organism evidence="3 4">
    <name type="scientific">Eragrostis curvula</name>
    <name type="common">weeping love grass</name>
    <dbReference type="NCBI Taxonomy" id="38414"/>
    <lineage>
        <taxon>Eukaryota</taxon>
        <taxon>Viridiplantae</taxon>
        <taxon>Streptophyta</taxon>
        <taxon>Embryophyta</taxon>
        <taxon>Tracheophyta</taxon>
        <taxon>Spermatophyta</taxon>
        <taxon>Magnoliopsida</taxon>
        <taxon>Liliopsida</taxon>
        <taxon>Poales</taxon>
        <taxon>Poaceae</taxon>
        <taxon>PACMAD clade</taxon>
        <taxon>Chloridoideae</taxon>
        <taxon>Eragrostideae</taxon>
        <taxon>Eragrostidinae</taxon>
        <taxon>Eragrostis</taxon>
    </lineage>
</organism>
<dbReference type="Proteomes" id="UP000324897">
    <property type="component" value="Unassembled WGS sequence"/>
</dbReference>
<keyword evidence="4" id="KW-1185">Reference proteome</keyword>
<protein>
    <submittedName>
        <fullName evidence="3">Uncharacterized protein</fullName>
    </submittedName>
</protein>
<evidence type="ECO:0000313" key="4">
    <source>
        <dbReference type="Proteomes" id="UP000324897"/>
    </source>
</evidence>
<dbReference type="AlphaFoldDB" id="A0A5J9T2J7"/>
<name>A0A5J9T2J7_9POAL</name>
<dbReference type="EMBL" id="RWGY01000051">
    <property type="protein sequence ID" value="TVU05540.1"/>
    <property type="molecule type" value="Genomic_DNA"/>
</dbReference>
<feature type="non-terminal residue" evidence="3">
    <location>
        <position position="1"/>
    </location>
</feature>
<keyword evidence="2" id="KW-0812">Transmembrane</keyword>
<reference evidence="3 4" key="1">
    <citation type="journal article" date="2019" name="Sci. Rep.">
        <title>A high-quality genome of Eragrostis curvula grass provides insights into Poaceae evolution and supports new strategies to enhance forage quality.</title>
        <authorList>
            <person name="Carballo J."/>
            <person name="Santos B.A.C.M."/>
            <person name="Zappacosta D."/>
            <person name="Garbus I."/>
            <person name="Selva J.P."/>
            <person name="Gallo C.A."/>
            <person name="Diaz A."/>
            <person name="Albertini E."/>
            <person name="Caccamo M."/>
            <person name="Echenique V."/>
        </authorList>
    </citation>
    <scope>NUCLEOTIDE SEQUENCE [LARGE SCALE GENOMIC DNA]</scope>
    <source>
        <strain evidence="4">cv. Victoria</strain>
        <tissue evidence="3">Leaf</tissue>
    </source>
</reference>
<evidence type="ECO:0000256" key="1">
    <source>
        <dbReference type="SAM" id="MobiDB-lite"/>
    </source>
</evidence>
<keyword evidence="2" id="KW-1133">Transmembrane helix</keyword>
<feature type="region of interest" description="Disordered" evidence="1">
    <location>
        <begin position="63"/>
        <end position="128"/>
    </location>
</feature>
<gene>
    <name evidence="3" type="ORF">EJB05_48706</name>
</gene>
<feature type="transmembrane region" description="Helical" evidence="2">
    <location>
        <begin position="30"/>
        <end position="55"/>
    </location>
</feature>
<evidence type="ECO:0000256" key="2">
    <source>
        <dbReference type="SAM" id="Phobius"/>
    </source>
</evidence>
<sequence>MHRQGYLLIFVDDDIVENTPSSAGIHVNEMSFGVISLLLIICLPSSLPCACVAVLSSVKKRRRQVAPPPDASFSHARPSALSDERHHPRASILTKRRRRKRSASLSSASSSSYPRRRGGRARGASPAVEFRPGPLPLCRIRALPYPSPPPPRPERAPLCCVPAVRALTRVPMSSNPSRLCPAPASPSVRCSRPHSPWAPKQRARAPLSCQIEEAVPNFVCDSARSFDKEKDVNSVHVPSLDMISAWTRDSISTASQVYDKNNNYSIVRAQNCIPRTFGTTVPDNPLLVSLDHLID</sequence>
<comment type="caution">
    <text evidence="3">The sequence shown here is derived from an EMBL/GenBank/DDBJ whole genome shotgun (WGS) entry which is preliminary data.</text>
</comment>
<feature type="compositionally biased region" description="Low complexity" evidence="1">
    <location>
        <begin position="103"/>
        <end position="113"/>
    </location>
</feature>
<proteinExistence type="predicted"/>
<dbReference type="Gramene" id="TVU05540">
    <property type="protein sequence ID" value="TVU05540"/>
    <property type="gene ID" value="EJB05_48706"/>
</dbReference>
<evidence type="ECO:0000313" key="3">
    <source>
        <dbReference type="EMBL" id="TVU05540.1"/>
    </source>
</evidence>